<comment type="caution">
    <text evidence="2">The sequence shown here is derived from an EMBL/GenBank/DDBJ whole genome shotgun (WGS) entry which is preliminary data.</text>
</comment>
<name>A0ABW3F7U8_9PROT</name>
<protein>
    <submittedName>
        <fullName evidence="2">MEDS domain-containing protein</fullName>
    </submittedName>
</protein>
<sequence length="206" mass="23298">MSSFTLAGTPLTDHFHVCAFFNSKADEYDVLLPFYAEAHGQGEKTLHLVNPLNEQDHRSRLSSYGINVPELEKTGQLEVMTWHQSYLEGSSFERKNMLAQLVEARNAAIDAGFPRLRVVGDMDWVFLEEMDFRGILSYEAEVNEFLIVNKQPAVCVYDIAKLSGSMMMDLLRTHPLTLVNGVVQENPFYTPASQMLEELNARAAYS</sequence>
<keyword evidence="3" id="KW-1185">Reference proteome</keyword>
<evidence type="ECO:0000259" key="1">
    <source>
        <dbReference type="Pfam" id="PF14417"/>
    </source>
</evidence>
<evidence type="ECO:0000313" key="3">
    <source>
        <dbReference type="Proteomes" id="UP001597128"/>
    </source>
</evidence>
<evidence type="ECO:0000313" key="2">
    <source>
        <dbReference type="EMBL" id="MFD0913939.1"/>
    </source>
</evidence>
<feature type="domain" description="MEDS" evidence="1">
    <location>
        <begin position="16"/>
        <end position="175"/>
    </location>
</feature>
<gene>
    <name evidence="2" type="ORF">ACFQ1Z_10305</name>
</gene>
<dbReference type="Proteomes" id="UP001597128">
    <property type="component" value="Unassembled WGS sequence"/>
</dbReference>
<dbReference type="InterPro" id="IPR025847">
    <property type="entry name" value="MEDS_domain"/>
</dbReference>
<organism evidence="2 3">
    <name type="scientific">Methylophilus luteus</name>
    <dbReference type="NCBI Taxonomy" id="640108"/>
    <lineage>
        <taxon>Bacteria</taxon>
        <taxon>Pseudomonadati</taxon>
        <taxon>Pseudomonadota</taxon>
        <taxon>Betaproteobacteria</taxon>
        <taxon>Nitrosomonadales</taxon>
        <taxon>Methylophilaceae</taxon>
        <taxon>Methylophilus</taxon>
    </lineage>
</organism>
<dbReference type="EMBL" id="JBHTKB010000002">
    <property type="protein sequence ID" value="MFD0913939.1"/>
    <property type="molecule type" value="Genomic_DNA"/>
</dbReference>
<reference evidence="3" key="1">
    <citation type="journal article" date="2019" name="Int. J. Syst. Evol. Microbiol.">
        <title>The Global Catalogue of Microorganisms (GCM) 10K type strain sequencing project: providing services to taxonomists for standard genome sequencing and annotation.</title>
        <authorList>
            <consortium name="The Broad Institute Genomics Platform"/>
            <consortium name="The Broad Institute Genome Sequencing Center for Infectious Disease"/>
            <person name="Wu L."/>
            <person name="Ma J."/>
        </authorList>
    </citation>
    <scope>NUCLEOTIDE SEQUENCE [LARGE SCALE GENOMIC DNA]</scope>
    <source>
        <strain evidence="3">CCUG 58412</strain>
    </source>
</reference>
<dbReference type="Pfam" id="PF14417">
    <property type="entry name" value="MEDS"/>
    <property type="match status" value="1"/>
</dbReference>
<dbReference type="RefSeq" id="WP_379057442.1">
    <property type="nucleotide sequence ID" value="NZ_JBHTKB010000002.1"/>
</dbReference>
<proteinExistence type="predicted"/>
<accession>A0ABW3F7U8</accession>